<protein>
    <recommendedName>
        <fullName evidence="3">HTH luxR-type domain-containing protein</fullName>
    </recommendedName>
</protein>
<dbReference type="GO" id="GO:0005524">
    <property type="term" value="F:ATP binding"/>
    <property type="evidence" value="ECO:0007669"/>
    <property type="project" value="UniProtKB-KW"/>
</dbReference>
<dbReference type="SUPFAM" id="SSF46894">
    <property type="entry name" value="C-terminal effector domain of the bipartite response regulators"/>
    <property type="match status" value="1"/>
</dbReference>
<dbReference type="SMART" id="SM00421">
    <property type="entry name" value="HTH_LUXR"/>
    <property type="match status" value="1"/>
</dbReference>
<dbReference type="PANTHER" id="PTHR16305:SF28">
    <property type="entry name" value="GUANYLATE CYCLASE DOMAIN-CONTAINING PROTEIN"/>
    <property type="match status" value="1"/>
</dbReference>
<keyword evidence="1" id="KW-0547">Nucleotide-binding</keyword>
<dbReference type="CDD" id="cd06170">
    <property type="entry name" value="LuxR_C_like"/>
    <property type="match status" value="1"/>
</dbReference>
<dbReference type="Gene3D" id="1.10.10.10">
    <property type="entry name" value="Winged helix-like DNA-binding domain superfamily/Winged helix DNA-binding domain"/>
    <property type="match status" value="1"/>
</dbReference>
<evidence type="ECO:0000256" key="2">
    <source>
        <dbReference type="ARBA" id="ARBA00022840"/>
    </source>
</evidence>
<dbReference type="PRINTS" id="PR00038">
    <property type="entry name" value="HTHLUXR"/>
</dbReference>
<dbReference type="Gene3D" id="3.40.50.300">
    <property type="entry name" value="P-loop containing nucleotide triphosphate hydrolases"/>
    <property type="match status" value="1"/>
</dbReference>
<proteinExistence type="predicted"/>
<evidence type="ECO:0000256" key="1">
    <source>
        <dbReference type="ARBA" id="ARBA00022741"/>
    </source>
</evidence>
<dbReference type="AlphaFoldDB" id="A0A2W2CPR4"/>
<keyword evidence="5" id="KW-1185">Reference proteome</keyword>
<dbReference type="SUPFAM" id="SSF52540">
    <property type="entry name" value="P-loop containing nucleoside triphosphate hydrolases"/>
    <property type="match status" value="1"/>
</dbReference>
<dbReference type="GO" id="GO:0003677">
    <property type="term" value="F:DNA binding"/>
    <property type="evidence" value="ECO:0007669"/>
    <property type="project" value="InterPro"/>
</dbReference>
<dbReference type="GO" id="GO:0006355">
    <property type="term" value="P:regulation of DNA-templated transcription"/>
    <property type="evidence" value="ECO:0007669"/>
    <property type="project" value="InterPro"/>
</dbReference>
<gene>
    <name evidence="4" type="ORF">C1I99_06800</name>
</gene>
<dbReference type="Pfam" id="PF00196">
    <property type="entry name" value="GerE"/>
    <property type="match status" value="1"/>
</dbReference>
<dbReference type="PROSITE" id="PS50043">
    <property type="entry name" value="HTH_LUXR_2"/>
    <property type="match status" value="1"/>
</dbReference>
<organism evidence="4 5">
    <name type="scientific">Micromonospora deserti</name>
    <dbReference type="NCBI Taxonomy" id="2070366"/>
    <lineage>
        <taxon>Bacteria</taxon>
        <taxon>Bacillati</taxon>
        <taxon>Actinomycetota</taxon>
        <taxon>Actinomycetes</taxon>
        <taxon>Micromonosporales</taxon>
        <taxon>Micromonosporaceae</taxon>
        <taxon>Micromonospora</taxon>
    </lineage>
</organism>
<dbReference type="InterPro" id="IPR016032">
    <property type="entry name" value="Sig_transdc_resp-reg_C-effctor"/>
</dbReference>
<dbReference type="EMBL" id="POUB01000027">
    <property type="protein sequence ID" value="PZG01512.1"/>
    <property type="molecule type" value="Genomic_DNA"/>
</dbReference>
<dbReference type="InterPro" id="IPR041664">
    <property type="entry name" value="AAA_16"/>
</dbReference>
<dbReference type="SMART" id="SM00382">
    <property type="entry name" value="AAA"/>
    <property type="match status" value="1"/>
</dbReference>
<evidence type="ECO:0000259" key="3">
    <source>
        <dbReference type="PROSITE" id="PS50043"/>
    </source>
</evidence>
<evidence type="ECO:0000313" key="4">
    <source>
        <dbReference type="EMBL" id="PZG01512.1"/>
    </source>
</evidence>
<dbReference type="InterPro" id="IPR027417">
    <property type="entry name" value="P-loop_NTPase"/>
</dbReference>
<dbReference type="Gene3D" id="1.25.40.10">
    <property type="entry name" value="Tetratricopeptide repeat domain"/>
    <property type="match status" value="1"/>
</dbReference>
<evidence type="ECO:0000313" key="5">
    <source>
        <dbReference type="Proteomes" id="UP000248749"/>
    </source>
</evidence>
<dbReference type="Pfam" id="PF13191">
    <property type="entry name" value="AAA_16"/>
    <property type="match status" value="1"/>
</dbReference>
<dbReference type="GO" id="GO:0005737">
    <property type="term" value="C:cytoplasm"/>
    <property type="evidence" value="ECO:0007669"/>
    <property type="project" value="TreeGrafter"/>
</dbReference>
<accession>A0A2W2CPR4</accession>
<dbReference type="InterPro" id="IPR036388">
    <property type="entry name" value="WH-like_DNA-bd_sf"/>
</dbReference>
<dbReference type="RefSeq" id="WP_111133351.1">
    <property type="nucleotide sequence ID" value="NZ_POUB01000027.1"/>
</dbReference>
<dbReference type="Proteomes" id="UP000248749">
    <property type="component" value="Unassembled WGS sequence"/>
</dbReference>
<reference evidence="4 5" key="1">
    <citation type="submission" date="2018-01" db="EMBL/GenBank/DDBJ databases">
        <title>Draft genome sequence of Salinispora sp. 13K206.</title>
        <authorList>
            <person name="Sahin N."/>
            <person name="Saygin H."/>
            <person name="Ay H."/>
        </authorList>
    </citation>
    <scope>NUCLEOTIDE SEQUENCE [LARGE SCALE GENOMIC DNA]</scope>
    <source>
        <strain evidence="4 5">13K206</strain>
    </source>
</reference>
<feature type="domain" description="HTH luxR-type" evidence="3">
    <location>
        <begin position="817"/>
        <end position="881"/>
    </location>
</feature>
<dbReference type="GO" id="GO:0004016">
    <property type="term" value="F:adenylate cyclase activity"/>
    <property type="evidence" value="ECO:0007669"/>
    <property type="project" value="TreeGrafter"/>
</dbReference>
<dbReference type="InterPro" id="IPR000792">
    <property type="entry name" value="Tscrpt_reg_LuxR_C"/>
</dbReference>
<name>A0A2W2CPR4_9ACTN</name>
<dbReference type="PANTHER" id="PTHR16305">
    <property type="entry name" value="TESTICULAR SOLUBLE ADENYLYL CYCLASE"/>
    <property type="match status" value="1"/>
</dbReference>
<keyword evidence="2" id="KW-0067">ATP-binding</keyword>
<comment type="caution">
    <text evidence="4">The sequence shown here is derived from an EMBL/GenBank/DDBJ whole genome shotgun (WGS) entry which is preliminary data.</text>
</comment>
<sequence>MNHGAVDDPPLVGRATELEATVAALHAGHRRGVVIVGPAGVGKTRLAQEATSRLGAHGWAIFAARTSASATSLPLAALAGLLTLQSEGDPDSGSWNLGPVQRALDALRRRAAEHPRGRVVLWLDDAHLLDDASATAVYHAVAEGTLTVLATVRSDKPTSDAVTALWKDGDAARVDLGALPRQDADALIGAMLGGPVEGRTLHRFRETAAGNPLFLRELLTSAREAGLLTEVDGVWRLTGPLGASPRLTELLRDRLATTDPAERDALEIMAFGEPLELRAATALVGDSTLESLERRRLVTVTAARGCRMVRLAHPLYGELLRAGTPEVARLRYARQLADALEGTREELMRVALWRLEAGGTLDAALMLDAAGEAAQVREYDLAERLARRAYEAGGRVAAGLTAVRALFQLGRLDEALRLCTELRQVAVDDPERVAVAVQHAALLAHGTDDVRAGLTVVDEVVVTDPDCREQLGVFRLYLRTYQLDCTVLAPALAAFRNARSVDARLAAAAAAAGALMLTGRYAECSALVQEALPLAARHTGLSHIHADSMPVALGWMRADLPDPVGATEDAMATYEASLHPTAPVGQALAAFSLAKIALQRGRPLTALRWAKEARLAAGELHLKEAGRVAGSLRLQAASQLGNPKEIAEAATDLDRNTGGPYAIQIFDLEVARGQAWHAAATGDPAGARHVLAGEITRHGRLGALGPSTLGALDLVRLGEPALAAKLLATYPPPGSWELGRLTVAYASAASHGDAATLLELAREFAALGMPLHGAEAARMASASWHAAGDGRAGRRARLLAAALLAECEDAVTPALRLDGPTEDLTEREREIAVAAAKGETTRALASRLHLSERTVENHLYRAYAKLGVAGRTELRAALSLSPSP</sequence>
<dbReference type="InterPro" id="IPR011990">
    <property type="entry name" value="TPR-like_helical_dom_sf"/>
</dbReference>
<dbReference type="InterPro" id="IPR003593">
    <property type="entry name" value="AAA+_ATPase"/>
</dbReference>
<dbReference type="OrthoDB" id="3197423at2"/>